<protein>
    <submittedName>
        <fullName evidence="2">Uncharacterized protein</fullName>
    </submittedName>
</protein>
<name>A0AAD9MCT4_9PEZI</name>
<dbReference type="EMBL" id="JAQQPM010000002">
    <property type="protein sequence ID" value="KAK2068266.1"/>
    <property type="molecule type" value="Genomic_DNA"/>
</dbReference>
<evidence type="ECO:0000313" key="3">
    <source>
        <dbReference type="Proteomes" id="UP001217918"/>
    </source>
</evidence>
<dbReference type="Proteomes" id="UP001217918">
    <property type="component" value="Unassembled WGS sequence"/>
</dbReference>
<proteinExistence type="predicted"/>
<dbReference type="AlphaFoldDB" id="A0AAD9MCT4"/>
<feature type="region of interest" description="Disordered" evidence="1">
    <location>
        <begin position="169"/>
        <end position="189"/>
    </location>
</feature>
<comment type="caution">
    <text evidence="2">The sequence shown here is derived from an EMBL/GenBank/DDBJ whole genome shotgun (WGS) entry which is preliminary data.</text>
</comment>
<organism evidence="2 3">
    <name type="scientific">Phyllachora maydis</name>
    <dbReference type="NCBI Taxonomy" id="1825666"/>
    <lineage>
        <taxon>Eukaryota</taxon>
        <taxon>Fungi</taxon>
        <taxon>Dikarya</taxon>
        <taxon>Ascomycota</taxon>
        <taxon>Pezizomycotina</taxon>
        <taxon>Sordariomycetes</taxon>
        <taxon>Sordariomycetidae</taxon>
        <taxon>Phyllachorales</taxon>
        <taxon>Phyllachoraceae</taxon>
        <taxon>Phyllachora</taxon>
    </lineage>
</organism>
<keyword evidence="3" id="KW-1185">Reference proteome</keyword>
<evidence type="ECO:0000313" key="2">
    <source>
        <dbReference type="EMBL" id="KAK2068266.1"/>
    </source>
</evidence>
<gene>
    <name evidence="2" type="ORF">P8C59_002915</name>
</gene>
<sequence>MTTEQRPEFSQLSDTNFDRRASVCRKTNMKGRPVDQLVFEQIFSSKGLRASDPQNFHALLQRYLILEVRQEVHAFYGHVDTQEAKYPGLDYTHPTHRIRLSRWPWHRRLFRAFDALALTHAEISSLTKWEGTKWAKERFEREQGITIRDTTADCMSEWVEPEDRPTYRCRSNRNATNGAAEQALEDETASVADTTLDLPDESDEELESVGEALNERLRLRVALRNASGDNSLSLDEDWEAWLKNAIESGELSHFTAQIMYDNLRQEEARLAVEESRTPGL</sequence>
<accession>A0AAD9MCT4</accession>
<reference evidence="2" key="1">
    <citation type="journal article" date="2023" name="Mol. Plant Microbe Interact.">
        <title>Elucidating the Obligate Nature and Biological Capacity of an Invasive Fungal Corn Pathogen.</title>
        <authorList>
            <person name="MacCready J.S."/>
            <person name="Roggenkamp E.M."/>
            <person name="Gdanetz K."/>
            <person name="Chilvers M.I."/>
        </authorList>
    </citation>
    <scope>NUCLEOTIDE SEQUENCE</scope>
    <source>
        <strain evidence="2">PM02</strain>
    </source>
</reference>
<evidence type="ECO:0000256" key="1">
    <source>
        <dbReference type="SAM" id="MobiDB-lite"/>
    </source>
</evidence>